<keyword evidence="2" id="KW-1185">Reference proteome</keyword>
<accession>A0A1V6NA98</accession>
<name>A0A1V6NA98_PENPO</name>
<proteinExistence type="predicted"/>
<comment type="caution">
    <text evidence="1">The sequence shown here is derived from an EMBL/GenBank/DDBJ whole genome shotgun (WGS) entry which is preliminary data.</text>
</comment>
<gene>
    <name evidence="1" type="ORF">PENPOL_c016G03458</name>
</gene>
<organism evidence="1 2">
    <name type="scientific">Penicillium polonicum</name>
    <dbReference type="NCBI Taxonomy" id="60169"/>
    <lineage>
        <taxon>Eukaryota</taxon>
        <taxon>Fungi</taxon>
        <taxon>Dikarya</taxon>
        <taxon>Ascomycota</taxon>
        <taxon>Pezizomycotina</taxon>
        <taxon>Eurotiomycetes</taxon>
        <taxon>Eurotiomycetidae</taxon>
        <taxon>Eurotiales</taxon>
        <taxon>Aspergillaceae</taxon>
        <taxon>Penicillium</taxon>
    </lineage>
</organism>
<evidence type="ECO:0000313" key="2">
    <source>
        <dbReference type="Proteomes" id="UP000191408"/>
    </source>
</evidence>
<protein>
    <submittedName>
        <fullName evidence="1">Uncharacterized protein</fullName>
    </submittedName>
</protein>
<evidence type="ECO:0000313" key="1">
    <source>
        <dbReference type="EMBL" id="OQD61497.1"/>
    </source>
</evidence>
<sequence>MSDTAGRSLEALDKLFERPWYTAYKVAYANKGGISMQIASSSTKNVV</sequence>
<dbReference type="EMBL" id="MDYM01000016">
    <property type="protein sequence ID" value="OQD61497.1"/>
    <property type="molecule type" value="Genomic_DNA"/>
</dbReference>
<reference evidence="2" key="1">
    <citation type="journal article" date="2017" name="Nat. Microbiol.">
        <title>Global analysis of biosynthetic gene clusters reveals vast potential of secondary metabolite production in Penicillium species.</title>
        <authorList>
            <person name="Nielsen J.C."/>
            <person name="Grijseels S."/>
            <person name="Prigent S."/>
            <person name="Ji B."/>
            <person name="Dainat J."/>
            <person name="Nielsen K.F."/>
            <person name="Frisvad J.C."/>
            <person name="Workman M."/>
            <person name="Nielsen J."/>
        </authorList>
    </citation>
    <scope>NUCLEOTIDE SEQUENCE [LARGE SCALE GENOMIC DNA]</scope>
    <source>
        <strain evidence="2">IBT 4502</strain>
    </source>
</reference>
<dbReference type="AlphaFoldDB" id="A0A1V6NA98"/>
<dbReference type="Proteomes" id="UP000191408">
    <property type="component" value="Unassembled WGS sequence"/>
</dbReference>